<name>L0AW45_THEEQ</name>
<organism evidence="2 3">
    <name type="scientific">Theileria equi strain WA</name>
    <dbReference type="NCBI Taxonomy" id="1537102"/>
    <lineage>
        <taxon>Eukaryota</taxon>
        <taxon>Sar</taxon>
        <taxon>Alveolata</taxon>
        <taxon>Apicomplexa</taxon>
        <taxon>Aconoidasida</taxon>
        <taxon>Piroplasmida</taxon>
        <taxon>Theileriidae</taxon>
        <taxon>Theileria</taxon>
    </lineage>
</organism>
<dbReference type="AlphaFoldDB" id="L0AW45"/>
<feature type="chain" id="PRO_5003939289" evidence="1">
    <location>
        <begin position="19"/>
        <end position="248"/>
    </location>
</feature>
<evidence type="ECO:0000256" key="1">
    <source>
        <dbReference type="SAM" id="SignalP"/>
    </source>
</evidence>
<dbReference type="VEuPathDB" id="PiroplasmaDB:BEWA_026710"/>
<keyword evidence="1" id="KW-0732">Signal</keyword>
<feature type="signal peptide" evidence="1">
    <location>
        <begin position="1"/>
        <end position="18"/>
    </location>
</feature>
<protein>
    <submittedName>
        <fullName evidence="2">Signal peptide-containing protein</fullName>
    </submittedName>
</protein>
<sequence>MRILVLLWTVCLAGLCHCGGDDGAKGALKRAFTEIPQDVSIPVILDLASPDESKILVHTETESGVSFKGYSPKDGVLVSSVVDGEAQLWNAETDQRSLLAWCYAKDGVAILCLEIDSSSGIDLDNRVEEAEDGPQEANPLHPIGEEFVEDLISTPAQHSAVPVASLFSPDSGTLDLPNIDVSKINVETNEDNGVTVKEYYPKKGVKVTSVVYGDKELWKAGPGEVCTFVQSYTKEDSVLPTVVVSSLE</sequence>
<dbReference type="KEGG" id="beq:BEWA_026710"/>
<dbReference type="Proteomes" id="UP000031512">
    <property type="component" value="Chromosome 1"/>
</dbReference>
<dbReference type="RefSeq" id="XP_004829488.1">
    <property type="nucleotide sequence ID" value="XM_004829431.1"/>
</dbReference>
<evidence type="ECO:0000313" key="2">
    <source>
        <dbReference type="EMBL" id="AFZ79822.1"/>
    </source>
</evidence>
<dbReference type="Pfam" id="PF04385">
    <property type="entry name" value="FAINT"/>
    <property type="match status" value="2"/>
</dbReference>
<evidence type="ECO:0000313" key="3">
    <source>
        <dbReference type="Proteomes" id="UP000031512"/>
    </source>
</evidence>
<keyword evidence="3" id="KW-1185">Reference proteome</keyword>
<gene>
    <name evidence="2" type="ORF">BEWA_026710</name>
</gene>
<dbReference type="InterPro" id="IPR007480">
    <property type="entry name" value="DUF529"/>
</dbReference>
<dbReference type="EMBL" id="CP001669">
    <property type="protein sequence ID" value="AFZ79822.1"/>
    <property type="molecule type" value="Genomic_DNA"/>
</dbReference>
<proteinExistence type="predicted"/>
<dbReference type="GeneID" id="15806247"/>
<accession>L0AW45</accession>
<reference evidence="2 3" key="1">
    <citation type="journal article" date="2012" name="BMC Genomics">
        <title>Comparative genomic analysis and phylogenetic position of Theileria equi.</title>
        <authorList>
            <person name="Kappmeyer L.S."/>
            <person name="Thiagarajan M."/>
            <person name="Herndon D.R."/>
            <person name="Ramsay J.D."/>
            <person name="Caler E."/>
            <person name="Djikeng A."/>
            <person name="Gillespie J.J."/>
            <person name="Lau A.O."/>
            <person name="Roalson E.H."/>
            <person name="Silva J.C."/>
            <person name="Silva M.G."/>
            <person name="Suarez C.E."/>
            <person name="Ueti M.W."/>
            <person name="Nene V.M."/>
            <person name="Mealey R.H."/>
            <person name="Knowles D.P."/>
            <person name="Brayton K.A."/>
        </authorList>
    </citation>
    <scope>NUCLEOTIDE SEQUENCE [LARGE SCALE GENOMIC DNA]</scope>
    <source>
        <strain evidence="2 3">WA</strain>
    </source>
</reference>